<accession>A0AAV5JA34</accession>
<keyword evidence="2" id="KW-1185">Reference proteome</keyword>
<dbReference type="EMBL" id="BPVZ01000030">
    <property type="protein sequence ID" value="GKV09403.1"/>
    <property type="molecule type" value="Genomic_DNA"/>
</dbReference>
<sequence>MQVISTVGSILPIHPGRIGRNTVILSHPRLSLISRLDKDRKKLFQSLTSPSRSSGHRKMNMVSCCTVGSGPPLPPDSSPGSWKGWILGVVVTVILPFWINKLGPLLKFKEEVETVAETAEQVADIVEKVAEEVEKVADEVSDALPEGGKLQGFVNKVENVAKETAKDAHLVGEVIGKVEEVEKEVESFFAPGKDQGSQGGSSLDKI</sequence>
<reference evidence="1 2" key="1">
    <citation type="journal article" date="2021" name="Commun. Biol.">
        <title>The genome of Shorea leprosula (Dipterocarpaceae) highlights the ecological relevance of drought in aseasonal tropical rainforests.</title>
        <authorList>
            <person name="Ng K.K.S."/>
            <person name="Kobayashi M.J."/>
            <person name="Fawcett J.A."/>
            <person name="Hatakeyama M."/>
            <person name="Paape T."/>
            <person name="Ng C.H."/>
            <person name="Ang C.C."/>
            <person name="Tnah L.H."/>
            <person name="Lee C.T."/>
            <person name="Nishiyama T."/>
            <person name="Sese J."/>
            <person name="O'Brien M.J."/>
            <person name="Copetti D."/>
            <person name="Mohd Noor M.I."/>
            <person name="Ong R.C."/>
            <person name="Putra M."/>
            <person name="Sireger I.Z."/>
            <person name="Indrioko S."/>
            <person name="Kosugi Y."/>
            <person name="Izuno A."/>
            <person name="Isagi Y."/>
            <person name="Lee S.L."/>
            <person name="Shimizu K.K."/>
        </authorList>
    </citation>
    <scope>NUCLEOTIDE SEQUENCE [LARGE SCALE GENOMIC DNA]</scope>
    <source>
        <strain evidence="1">214</strain>
    </source>
</reference>
<dbReference type="PANTHER" id="PTHR33735:SF14">
    <property type="entry name" value="PHAGE CAPSID SCAFFOLDING PROTEIN (GPO) SERINE PEPTIDASE"/>
    <property type="match status" value="1"/>
</dbReference>
<proteinExistence type="predicted"/>
<dbReference type="Proteomes" id="UP001054252">
    <property type="component" value="Unassembled WGS sequence"/>
</dbReference>
<organism evidence="1 2">
    <name type="scientific">Rubroshorea leprosula</name>
    <dbReference type="NCBI Taxonomy" id="152421"/>
    <lineage>
        <taxon>Eukaryota</taxon>
        <taxon>Viridiplantae</taxon>
        <taxon>Streptophyta</taxon>
        <taxon>Embryophyta</taxon>
        <taxon>Tracheophyta</taxon>
        <taxon>Spermatophyta</taxon>
        <taxon>Magnoliopsida</taxon>
        <taxon>eudicotyledons</taxon>
        <taxon>Gunneridae</taxon>
        <taxon>Pentapetalae</taxon>
        <taxon>rosids</taxon>
        <taxon>malvids</taxon>
        <taxon>Malvales</taxon>
        <taxon>Dipterocarpaceae</taxon>
        <taxon>Rubroshorea</taxon>
    </lineage>
</organism>
<evidence type="ECO:0000313" key="1">
    <source>
        <dbReference type="EMBL" id="GKV09403.1"/>
    </source>
</evidence>
<gene>
    <name evidence="1" type="ORF">SLEP1_g20911</name>
</gene>
<protein>
    <submittedName>
        <fullName evidence="1">Uncharacterized protein</fullName>
    </submittedName>
</protein>
<comment type="caution">
    <text evidence="1">The sequence shown here is derived from an EMBL/GenBank/DDBJ whole genome shotgun (WGS) entry which is preliminary data.</text>
</comment>
<dbReference type="PANTHER" id="PTHR33735">
    <property type="entry name" value="EXPRESSED PROTEIN"/>
    <property type="match status" value="1"/>
</dbReference>
<dbReference type="AlphaFoldDB" id="A0AAV5JA34"/>
<name>A0AAV5JA34_9ROSI</name>
<evidence type="ECO:0000313" key="2">
    <source>
        <dbReference type="Proteomes" id="UP001054252"/>
    </source>
</evidence>